<evidence type="ECO:0000313" key="2">
    <source>
        <dbReference type="EMBL" id="SDD09444.1"/>
    </source>
</evidence>
<accession>A0A1G6RYI2</accession>
<dbReference type="RefSeq" id="WP_091573159.1">
    <property type="nucleotide sequence ID" value="NZ_FMZA01000033.1"/>
</dbReference>
<evidence type="ECO:0000256" key="1">
    <source>
        <dbReference type="SAM" id="Phobius"/>
    </source>
</evidence>
<feature type="transmembrane region" description="Helical" evidence="1">
    <location>
        <begin position="191"/>
        <end position="218"/>
    </location>
</feature>
<dbReference type="EMBL" id="FMZA01000033">
    <property type="protein sequence ID" value="SDD09444.1"/>
    <property type="molecule type" value="Genomic_DNA"/>
</dbReference>
<evidence type="ECO:0008006" key="4">
    <source>
        <dbReference type="Google" id="ProtNLM"/>
    </source>
</evidence>
<keyword evidence="3" id="KW-1185">Reference proteome</keyword>
<organism evidence="2 3">
    <name type="scientific">Melghirimyces thermohalophilus</name>
    <dbReference type="NCBI Taxonomy" id="1236220"/>
    <lineage>
        <taxon>Bacteria</taxon>
        <taxon>Bacillati</taxon>
        <taxon>Bacillota</taxon>
        <taxon>Bacilli</taxon>
        <taxon>Bacillales</taxon>
        <taxon>Thermoactinomycetaceae</taxon>
        <taxon>Melghirimyces</taxon>
    </lineage>
</organism>
<keyword evidence="1" id="KW-0472">Membrane</keyword>
<proteinExistence type="predicted"/>
<feature type="transmembrane region" description="Helical" evidence="1">
    <location>
        <begin position="49"/>
        <end position="72"/>
    </location>
</feature>
<dbReference type="STRING" id="1236220.SAMN04488112_13311"/>
<keyword evidence="1" id="KW-1133">Transmembrane helix</keyword>
<evidence type="ECO:0000313" key="3">
    <source>
        <dbReference type="Proteomes" id="UP000199387"/>
    </source>
</evidence>
<sequence>MQPLRDAWSLYKAWFLKIVLVSMIVTIPIQILTLYIANYFVRYFEVVNLTPIGFVFGTLINLVMISLIQIPFIQMVLQEKTSQTITVKGPIGTFMENGWNVYLLSLVYVFMIGLGTLLFIVPGMVVSILFFSFPYVVVIEKEKGWFGLKRAFQMGRDHFFAIAGILLVFGVVQGLLEMGILFGSLLLTNSFFLVALVQMFVSSLIYPLFIFTFSNYFLEWSGLMFDYEDVYHSSF</sequence>
<feature type="transmembrane region" description="Helical" evidence="1">
    <location>
        <begin position="159"/>
        <end position="185"/>
    </location>
</feature>
<keyword evidence="1" id="KW-0812">Transmembrane</keyword>
<reference evidence="2 3" key="1">
    <citation type="submission" date="2016-10" db="EMBL/GenBank/DDBJ databases">
        <authorList>
            <person name="de Groot N.N."/>
        </authorList>
    </citation>
    <scope>NUCLEOTIDE SEQUENCE [LARGE SCALE GENOMIC DNA]</scope>
    <source>
        <strain evidence="2 3">DSM 45514</strain>
    </source>
</reference>
<dbReference type="AlphaFoldDB" id="A0A1G6RYI2"/>
<feature type="transmembrane region" description="Helical" evidence="1">
    <location>
        <begin position="14"/>
        <end position="37"/>
    </location>
</feature>
<gene>
    <name evidence="2" type="ORF">SAMN04488112_13311</name>
</gene>
<protein>
    <recommendedName>
        <fullName evidence="4">Membrane domain of glycerophosphoryl diester phosphodiesterase</fullName>
    </recommendedName>
</protein>
<dbReference type="Proteomes" id="UP000199387">
    <property type="component" value="Unassembled WGS sequence"/>
</dbReference>
<feature type="transmembrane region" description="Helical" evidence="1">
    <location>
        <begin position="105"/>
        <end position="138"/>
    </location>
</feature>
<dbReference type="OrthoDB" id="2452082at2"/>
<name>A0A1G6RYI2_9BACL</name>